<accession>A0A1B6E102</accession>
<dbReference type="Gene3D" id="2.40.10.10">
    <property type="entry name" value="Trypsin-like serine proteases"/>
    <property type="match status" value="1"/>
</dbReference>
<name>A0A1B6E102_9HEMI</name>
<proteinExistence type="predicted"/>
<dbReference type="Pfam" id="PF00089">
    <property type="entry name" value="Trypsin"/>
    <property type="match status" value="1"/>
</dbReference>
<feature type="chain" id="PRO_5008581836" description="Peptidase S1 domain-containing protein" evidence="1">
    <location>
        <begin position="21"/>
        <end position="144"/>
    </location>
</feature>
<feature type="non-terminal residue" evidence="3">
    <location>
        <position position="144"/>
    </location>
</feature>
<feature type="signal peptide" evidence="1">
    <location>
        <begin position="1"/>
        <end position="20"/>
    </location>
</feature>
<evidence type="ECO:0000259" key="2">
    <source>
        <dbReference type="Pfam" id="PF00089"/>
    </source>
</evidence>
<reference evidence="3" key="1">
    <citation type="submission" date="2015-12" db="EMBL/GenBank/DDBJ databases">
        <title>De novo transcriptome assembly of four potential Pierce s Disease insect vectors from Arizona vineyards.</title>
        <authorList>
            <person name="Tassone E.E."/>
        </authorList>
    </citation>
    <scope>NUCLEOTIDE SEQUENCE</scope>
</reference>
<organism evidence="3">
    <name type="scientific">Clastoptera arizonana</name>
    <name type="common">Arizona spittle bug</name>
    <dbReference type="NCBI Taxonomy" id="38151"/>
    <lineage>
        <taxon>Eukaryota</taxon>
        <taxon>Metazoa</taxon>
        <taxon>Ecdysozoa</taxon>
        <taxon>Arthropoda</taxon>
        <taxon>Hexapoda</taxon>
        <taxon>Insecta</taxon>
        <taxon>Pterygota</taxon>
        <taxon>Neoptera</taxon>
        <taxon>Paraneoptera</taxon>
        <taxon>Hemiptera</taxon>
        <taxon>Auchenorrhyncha</taxon>
        <taxon>Cercopoidea</taxon>
        <taxon>Clastopteridae</taxon>
        <taxon>Clastoptera</taxon>
    </lineage>
</organism>
<keyword evidence="1" id="KW-0732">Signal</keyword>
<dbReference type="InterPro" id="IPR043504">
    <property type="entry name" value="Peptidase_S1_PA_chymotrypsin"/>
</dbReference>
<feature type="non-terminal residue" evidence="3">
    <location>
        <position position="1"/>
    </location>
</feature>
<dbReference type="InterPro" id="IPR009003">
    <property type="entry name" value="Peptidase_S1_PA"/>
</dbReference>
<evidence type="ECO:0000313" key="3">
    <source>
        <dbReference type="EMBL" id="JAS31606.1"/>
    </source>
</evidence>
<dbReference type="EMBL" id="GEDC01005692">
    <property type="protein sequence ID" value="JAS31606.1"/>
    <property type="molecule type" value="Transcribed_RNA"/>
</dbReference>
<feature type="domain" description="Peptidase S1" evidence="2">
    <location>
        <begin position="29"/>
        <end position="75"/>
    </location>
</feature>
<evidence type="ECO:0000256" key="1">
    <source>
        <dbReference type="SAM" id="SignalP"/>
    </source>
</evidence>
<gene>
    <name evidence="3" type="ORF">g.6467</name>
</gene>
<dbReference type="GO" id="GO:0004252">
    <property type="term" value="F:serine-type endopeptidase activity"/>
    <property type="evidence" value="ECO:0007669"/>
    <property type="project" value="InterPro"/>
</dbReference>
<dbReference type="SUPFAM" id="SSF50494">
    <property type="entry name" value="Trypsin-like serine proteases"/>
    <property type="match status" value="1"/>
</dbReference>
<dbReference type="InterPro" id="IPR001254">
    <property type="entry name" value="Trypsin_dom"/>
</dbReference>
<sequence>LTLFRTLVFLLMFFFRWTKGQDEFVRVFSEATIEEFPFMVYIIVGPDELLCSGVVLSPEYVLTSASCLLTCKVVGTFDPRRGVGTHCPDMALCNIKVYSGRTVATSSFNTSVQVSSKVDKILGHKDLNYLDYENRCKWKNNMAV</sequence>
<dbReference type="GO" id="GO:0006508">
    <property type="term" value="P:proteolysis"/>
    <property type="evidence" value="ECO:0007669"/>
    <property type="project" value="InterPro"/>
</dbReference>
<dbReference type="AlphaFoldDB" id="A0A1B6E102"/>
<protein>
    <recommendedName>
        <fullName evidence="2">Peptidase S1 domain-containing protein</fullName>
    </recommendedName>
</protein>